<dbReference type="AlphaFoldDB" id="A0A2S9YJF2"/>
<dbReference type="Gene3D" id="3.30.70.1290">
    <property type="entry name" value="Transposase IS200-like"/>
    <property type="match status" value="1"/>
</dbReference>
<evidence type="ECO:0000259" key="2">
    <source>
        <dbReference type="SMART" id="SM01321"/>
    </source>
</evidence>
<feature type="domain" description="Transposase IS200-like" evidence="2">
    <location>
        <begin position="8"/>
        <end position="123"/>
    </location>
</feature>
<proteinExistence type="predicted"/>
<dbReference type="InterPro" id="IPR036515">
    <property type="entry name" value="Transposase_17_sf"/>
</dbReference>
<feature type="compositionally biased region" description="Basic residues" evidence="1">
    <location>
        <begin position="165"/>
        <end position="177"/>
    </location>
</feature>
<dbReference type="GO" id="GO:0006313">
    <property type="term" value="P:DNA transposition"/>
    <property type="evidence" value="ECO:0007669"/>
    <property type="project" value="InterPro"/>
</dbReference>
<evidence type="ECO:0000313" key="3">
    <source>
        <dbReference type="EMBL" id="PRQ05172.1"/>
    </source>
</evidence>
<dbReference type="SMART" id="SM01321">
    <property type="entry name" value="Y1_Tnp"/>
    <property type="match status" value="1"/>
</dbReference>
<dbReference type="PANTHER" id="PTHR34322:SF2">
    <property type="entry name" value="TRANSPOSASE IS200-LIKE DOMAIN-CONTAINING PROTEIN"/>
    <property type="match status" value="1"/>
</dbReference>
<dbReference type="Pfam" id="PF01797">
    <property type="entry name" value="Y1_Tnp"/>
    <property type="match status" value="1"/>
</dbReference>
<dbReference type="SUPFAM" id="SSF143422">
    <property type="entry name" value="Transposase IS200-like"/>
    <property type="match status" value="1"/>
</dbReference>
<name>A0A2S9YJF2_9BACT</name>
<protein>
    <submittedName>
        <fullName evidence="3">Transposase IS200 like protein</fullName>
    </submittedName>
</protein>
<dbReference type="Proteomes" id="UP000238823">
    <property type="component" value="Unassembled WGS sequence"/>
</dbReference>
<dbReference type="InterPro" id="IPR002686">
    <property type="entry name" value="Transposase_17"/>
</dbReference>
<organism evidence="3 4">
    <name type="scientific">Enhygromyxa salina</name>
    <dbReference type="NCBI Taxonomy" id="215803"/>
    <lineage>
        <taxon>Bacteria</taxon>
        <taxon>Pseudomonadati</taxon>
        <taxon>Myxococcota</taxon>
        <taxon>Polyangia</taxon>
        <taxon>Nannocystales</taxon>
        <taxon>Nannocystaceae</taxon>
        <taxon>Enhygromyxa</taxon>
    </lineage>
</organism>
<dbReference type="GO" id="GO:0004803">
    <property type="term" value="F:transposase activity"/>
    <property type="evidence" value="ECO:0007669"/>
    <property type="project" value="InterPro"/>
</dbReference>
<accession>A0A2S9YJF2</accession>
<sequence length="321" mass="36827">MTPPRIIHEEQTAFITCRAVNRSFRFVPNEQVTQTIRFVFAYTCSKFNVSLHEVLYMSDHFHLLLTAHTKCIPDFMEELNSLMARALNALRGISGTNFEKGYNLVEPQDAEKTLEHAIYTLVNPCASDLVTKARHWKGFTTIGMEYGQEILVPKPRFGMWEPKPAKKPKKKPRKRRDARTPSKCGRSTIPDVVALRLVRPPVRGELSDGELREFVLKRVEEEENECEAVRAAKRKKVFGMRNVMRQHWASMPGTEDLFGVRPTVSAKHKTKRVEALRNKGVFEEAYAIARARWLAGETDVEFPAGTWLMWRRYAANCADSS</sequence>
<dbReference type="EMBL" id="PVNL01000097">
    <property type="protein sequence ID" value="PRQ05172.1"/>
    <property type="molecule type" value="Genomic_DNA"/>
</dbReference>
<dbReference type="RefSeq" id="WP_181234052.1">
    <property type="nucleotide sequence ID" value="NZ_PVNL01000097.1"/>
</dbReference>
<feature type="region of interest" description="Disordered" evidence="1">
    <location>
        <begin position="157"/>
        <end position="185"/>
    </location>
</feature>
<dbReference type="GO" id="GO:0003677">
    <property type="term" value="F:DNA binding"/>
    <property type="evidence" value="ECO:0007669"/>
    <property type="project" value="InterPro"/>
</dbReference>
<comment type="caution">
    <text evidence="3">The sequence shown here is derived from an EMBL/GenBank/DDBJ whole genome shotgun (WGS) entry which is preliminary data.</text>
</comment>
<evidence type="ECO:0000313" key="4">
    <source>
        <dbReference type="Proteomes" id="UP000238823"/>
    </source>
</evidence>
<gene>
    <name evidence="3" type="ORF">ENSA7_48010</name>
</gene>
<evidence type="ECO:0000256" key="1">
    <source>
        <dbReference type="SAM" id="MobiDB-lite"/>
    </source>
</evidence>
<reference evidence="3 4" key="1">
    <citation type="submission" date="2018-03" db="EMBL/GenBank/DDBJ databases">
        <title>Draft Genome Sequences of the Obligatory Marine Myxobacteria Enhygromyxa salina SWB007.</title>
        <authorList>
            <person name="Poehlein A."/>
            <person name="Moghaddam J.A."/>
            <person name="Harms H."/>
            <person name="Alanjari M."/>
            <person name="Koenig G.M."/>
            <person name="Daniel R."/>
            <person name="Schaeberle T.F."/>
        </authorList>
    </citation>
    <scope>NUCLEOTIDE SEQUENCE [LARGE SCALE GENOMIC DNA]</scope>
    <source>
        <strain evidence="3 4">SWB007</strain>
    </source>
</reference>
<dbReference type="PANTHER" id="PTHR34322">
    <property type="entry name" value="TRANSPOSASE, Y1_TNP DOMAIN-CONTAINING"/>
    <property type="match status" value="1"/>
</dbReference>